<gene>
    <name evidence="1" type="ORF">CHT91_02990</name>
</gene>
<dbReference type="RefSeq" id="WP_117188651.1">
    <property type="nucleotide sequence ID" value="NZ_NOWI01000002.1"/>
</dbReference>
<accession>A0A3E2DMB0</accession>
<dbReference type="EMBL" id="NOWI01000002">
    <property type="protein sequence ID" value="RFT46522.1"/>
    <property type="molecule type" value="Genomic_DNA"/>
</dbReference>
<comment type="caution">
    <text evidence="1">The sequence shown here is derived from an EMBL/GenBank/DDBJ whole genome shotgun (WGS) entry which is preliminary data.</text>
</comment>
<proteinExistence type="predicted"/>
<dbReference type="AlphaFoldDB" id="A0A3E2DMB0"/>
<dbReference type="Proteomes" id="UP000259211">
    <property type="component" value="Unassembled WGS sequence"/>
</dbReference>
<name>A0A3E2DMB0_9ACTN</name>
<reference evidence="1 2" key="1">
    <citation type="submission" date="2017-07" db="EMBL/GenBank/DDBJ databases">
        <authorList>
            <person name="Sun Z.S."/>
            <person name="Albrecht U."/>
            <person name="Echele G."/>
            <person name="Lee C.C."/>
        </authorList>
    </citation>
    <scope>NUCLEOTIDE SEQUENCE [LARGE SCALE GENOMIC DNA]</scope>
    <source>
        <strain evidence="1 2">P16-029</strain>
    </source>
</reference>
<organism evidence="1 2">
    <name type="scientific">Cutibacterium avidum</name>
    <dbReference type="NCBI Taxonomy" id="33010"/>
    <lineage>
        <taxon>Bacteria</taxon>
        <taxon>Bacillati</taxon>
        <taxon>Actinomycetota</taxon>
        <taxon>Actinomycetes</taxon>
        <taxon>Propionibacteriales</taxon>
        <taxon>Propionibacteriaceae</taxon>
        <taxon>Cutibacterium</taxon>
    </lineage>
</organism>
<evidence type="ECO:0000313" key="2">
    <source>
        <dbReference type="Proteomes" id="UP000259211"/>
    </source>
</evidence>
<sequence>MAQPPLPDDADLDWTWGQKTYEWWAAWGRDPRTARCTEADWNFLLEAAILHARVWSDGDYAQIPNLRAHELSFMRRLDKYSTAQGATPAVTPSDSAAVAMMDKYRKRKKGA</sequence>
<protein>
    <submittedName>
        <fullName evidence="1">Uncharacterized protein</fullName>
    </submittedName>
</protein>
<evidence type="ECO:0000313" key="1">
    <source>
        <dbReference type="EMBL" id="RFT46522.1"/>
    </source>
</evidence>